<feature type="signal peptide" evidence="1">
    <location>
        <begin position="1"/>
        <end position="27"/>
    </location>
</feature>
<organism evidence="2 3">
    <name type="scientific">Variovorax paradoxus</name>
    <dbReference type="NCBI Taxonomy" id="34073"/>
    <lineage>
        <taxon>Bacteria</taxon>
        <taxon>Pseudomonadati</taxon>
        <taxon>Pseudomonadota</taxon>
        <taxon>Betaproteobacteria</taxon>
        <taxon>Burkholderiales</taxon>
        <taxon>Comamonadaceae</taxon>
        <taxon>Variovorax</taxon>
    </lineage>
</organism>
<evidence type="ECO:0000313" key="3">
    <source>
        <dbReference type="Proteomes" id="UP000249135"/>
    </source>
</evidence>
<dbReference type="EMBL" id="QFPP01000233">
    <property type="protein sequence ID" value="PZQ71867.1"/>
    <property type="molecule type" value="Genomic_DNA"/>
</dbReference>
<keyword evidence="1" id="KW-0732">Signal</keyword>
<sequence length="259" mass="27175">MRGNGLARWAAALCVALASVLPLAAAAQDMAAHAAAGQAFDALRAAQPDRMPRLTQPEAAEALRTLADAATFLPAQASVDLPTLSDACDRAQAAVVAYQTFGALQNGQLVVSVVVDNGVTYQDELALLQPFVARCIARQVPLAEATLRQLDPRTVAQLRLGGLRRGQAAILQLYASLATALPDVRIRPATIDALLDALAETASVHVRALAVAARTMPRDLASAQGREGGAKRAKWQRIAAAMADTRCEALCELAARNGR</sequence>
<gene>
    <name evidence="2" type="ORF">DI563_17065</name>
</gene>
<reference evidence="2 3" key="1">
    <citation type="submission" date="2017-08" db="EMBL/GenBank/DDBJ databases">
        <title>Infants hospitalized years apart are colonized by the same room-sourced microbial strains.</title>
        <authorList>
            <person name="Brooks B."/>
            <person name="Olm M.R."/>
            <person name="Firek B.A."/>
            <person name="Baker R."/>
            <person name="Thomas B.C."/>
            <person name="Morowitz M.J."/>
            <person name="Banfield J.F."/>
        </authorList>
    </citation>
    <scope>NUCLEOTIDE SEQUENCE [LARGE SCALE GENOMIC DNA]</scope>
    <source>
        <strain evidence="2">S2_005_003_R2_41</strain>
    </source>
</reference>
<evidence type="ECO:0000256" key="1">
    <source>
        <dbReference type="SAM" id="SignalP"/>
    </source>
</evidence>
<dbReference type="Proteomes" id="UP000249135">
    <property type="component" value="Unassembled WGS sequence"/>
</dbReference>
<evidence type="ECO:0000313" key="2">
    <source>
        <dbReference type="EMBL" id="PZQ71867.1"/>
    </source>
</evidence>
<dbReference type="AlphaFoldDB" id="A0A2W5RMQ5"/>
<feature type="chain" id="PRO_5016142708" evidence="1">
    <location>
        <begin position="28"/>
        <end position="259"/>
    </location>
</feature>
<name>A0A2W5RMQ5_VARPD</name>
<comment type="caution">
    <text evidence="2">The sequence shown here is derived from an EMBL/GenBank/DDBJ whole genome shotgun (WGS) entry which is preliminary data.</text>
</comment>
<proteinExistence type="predicted"/>
<accession>A0A2W5RMQ5</accession>
<protein>
    <submittedName>
        <fullName evidence="2">Uncharacterized protein</fullName>
    </submittedName>
</protein>